<dbReference type="PANTHER" id="PTHR33540:SF2">
    <property type="entry name" value="TRNA THREONYLCARBAMOYLADENOSINE BIOSYNTHESIS PROTEIN TSAE"/>
    <property type="match status" value="1"/>
</dbReference>
<dbReference type="InterPro" id="IPR003442">
    <property type="entry name" value="T6A_TsaE"/>
</dbReference>
<gene>
    <name evidence="11" type="ORF">A3B19_02795</name>
</gene>
<keyword evidence="7" id="KW-0547">Nucleotide-binding</keyword>
<dbReference type="Gene3D" id="3.40.50.300">
    <property type="entry name" value="P-loop containing nucleotide triphosphate hydrolases"/>
    <property type="match status" value="1"/>
</dbReference>
<dbReference type="AlphaFoldDB" id="A0A1F5XHT6"/>
<keyword evidence="8" id="KW-0067">ATP-binding</keyword>
<evidence type="ECO:0000256" key="7">
    <source>
        <dbReference type="ARBA" id="ARBA00022741"/>
    </source>
</evidence>
<evidence type="ECO:0000313" key="12">
    <source>
        <dbReference type="Proteomes" id="UP000177346"/>
    </source>
</evidence>
<dbReference type="PANTHER" id="PTHR33540">
    <property type="entry name" value="TRNA THREONYLCARBAMOYLADENOSINE BIOSYNTHESIS PROTEIN TSAE"/>
    <property type="match status" value="1"/>
</dbReference>
<comment type="similarity">
    <text evidence="2">Belongs to the TsaE family.</text>
</comment>
<accession>A0A1F5XHT6</accession>
<comment type="subcellular location">
    <subcellularLocation>
        <location evidence="1">Cytoplasm</location>
    </subcellularLocation>
</comment>
<evidence type="ECO:0000256" key="3">
    <source>
        <dbReference type="ARBA" id="ARBA00019010"/>
    </source>
</evidence>
<dbReference type="SUPFAM" id="SSF52540">
    <property type="entry name" value="P-loop containing nucleoside triphosphate hydrolases"/>
    <property type="match status" value="1"/>
</dbReference>
<keyword evidence="4" id="KW-0963">Cytoplasm</keyword>
<evidence type="ECO:0000256" key="8">
    <source>
        <dbReference type="ARBA" id="ARBA00022840"/>
    </source>
</evidence>
<keyword evidence="6" id="KW-0479">Metal-binding</keyword>
<organism evidence="11 12">
    <name type="scientific">Candidatus Giovannonibacteria bacterium RIFCSPLOWO2_01_FULL_46_32</name>
    <dbReference type="NCBI Taxonomy" id="1798353"/>
    <lineage>
        <taxon>Bacteria</taxon>
        <taxon>Candidatus Giovannoniibacteriota</taxon>
    </lineage>
</organism>
<name>A0A1F5XHT6_9BACT</name>
<dbReference type="GO" id="GO:0002949">
    <property type="term" value="P:tRNA threonylcarbamoyladenosine modification"/>
    <property type="evidence" value="ECO:0007669"/>
    <property type="project" value="InterPro"/>
</dbReference>
<keyword evidence="9" id="KW-0460">Magnesium</keyword>
<sequence>MKSLEVLTRNGKATKNIGFLLAGEILKEKKAKHALVISLEGELGSGKTTFTQGFARGLGIKERIQSPTFVILKIYKINKKSNFKNFIHVDAYRLKSKDFKTFGWKSFMKTQNNITLVEWGNKIKNILPKGSLRIIFKHIGHHQRRLIKIFS</sequence>
<protein>
    <recommendedName>
        <fullName evidence="3">tRNA threonylcarbamoyladenosine biosynthesis protein TsaE</fullName>
    </recommendedName>
    <alternativeName>
        <fullName evidence="10">t(6)A37 threonylcarbamoyladenosine biosynthesis protein TsaE</fullName>
    </alternativeName>
</protein>
<dbReference type="GO" id="GO:0046872">
    <property type="term" value="F:metal ion binding"/>
    <property type="evidence" value="ECO:0007669"/>
    <property type="project" value="UniProtKB-KW"/>
</dbReference>
<reference evidence="11 12" key="1">
    <citation type="journal article" date="2016" name="Nat. Commun.">
        <title>Thousands of microbial genomes shed light on interconnected biogeochemical processes in an aquifer system.</title>
        <authorList>
            <person name="Anantharaman K."/>
            <person name="Brown C.T."/>
            <person name="Hug L.A."/>
            <person name="Sharon I."/>
            <person name="Castelle C.J."/>
            <person name="Probst A.J."/>
            <person name="Thomas B.C."/>
            <person name="Singh A."/>
            <person name="Wilkins M.J."/>
            <person name="Karaoz U."/>
            <person name="Brodie E.L."/>
            <person name="Williams K.H."/>
            <person name="Hubbard S.S."/>
            <person name="Banfield J.F."/>
        </authorList>
    </citation>
    <scope>NUCLEOTIDE SEQUENCE [LARGE SCALE GENOMIC DNA]</scope>
</reference>
<keyword evidence="5" id="KW-0819">tRNA processing</keyword>
<proteinExistence type="inferred from homology"/>
<dbReference type="Proteomes" id="UP000177346">
    <property type="component" value="Unassembled WGS sequence"/>
</dbReference>
<evidence type="ECO:0000256" key="10">
    <source>
        <dbReference type="ARBA" id="ARBA00032441"/>
    </source>
</evidence>
<evidence type="ECO:0000256" key="2">
    <source>
        <dbReference type="ARBA" id="ARBA00007599"/>
    </source>
</evidence>
<dbReference type="GO" id="GO:0005737">
    <property type="term" value="C:cytoplasm"/>
    <property type="evidence" value="ECO:0007669"/>
    <property type="project" value="UniProtKB-SubCell"/>
</dbReference>
<dbReference type="GO" id="GO:0016740">
    <property type="term" value="F:transferase activity"/>
    <property type="evidence" value="ECO:0007669"/>
    <property type="project" value="UniProtKB-KW"/>
</dbReference>
<evidence type="ECO:0000256" key="6">
    <source>
        <dbReference type="ARBA" id="ARBA00022723"/>
    </source>
</evidence>
<evidence type="ECO:0000313" key="11">
    <source>
        <dbReference type="EMBL" id="OGF87483.1"/>
    </source>
</evidence>
<dbReference type="NCBIfam" id="TIGR00150">
    <property type="entry name" value="T6A_YjeE"/>
    <property type="match status" value="1"/>
</dbReference>
<dbReference type="InterPro" id="IPR027417">
    <property type="entry name" value="P-loop_NTPase"/>
</dbReference>
<dbReference type="GO" id="GO:0005524">
    <property type="term" value="F:ATP binding"/>
    <property type="evidence" value="ECO:0007669"/>
    <property type="project" value="UniProtKB-KW"/>
</dbReference>
<dbReference type="Pfam" id="PF02367">
    <property type="entry name" value="TsaE"/>
    <property type="match status" value="1"/>
</dbReference>
<dbReference type="EMBL" id="MFIF01000005">
    <property type="protein sequence ID" value="OGF87483.1"/>
    <property type="molecule type" value="Genomic_DNA"/>
</dbReference>
<evidence type="ECO:0000256" key="9">
    <source>
        <dbReference type="ARBA" id="ARBA00022842"/>
    </source>
</evidence>
<evidence type="ECO:0000256" key="4">
    <source>
        <dbReference type="ARBA" id="ARBA00022490"/>
    </source>
</evidence>
<keyword evidence="11" id="KW-0808">Transferase</keyword>
<evidence type="ECO:0000256" key="5">
    <source>
        <dbReference type="ARBA" id="ARBA00022694"/>
    </source>
</evidence>
<evidence type="ECO:0000256" key="1">
    <source>
        <dbReference type="ARBA" id="ARBA00004496"/>
    </source>
</evidence>
<comment type="caution">
    <text evidence="11">The sequence shown here is derived from an EMBL/GenBank/DDBJ whole genome shotgun (WGS) entry which is preliminary data.</text>
</comment>